<evidence type="ECO:0000313" key="2">
    <source>
        <dbReference type="Proteomes" id="UP000240542"/>
    </source>
</evidence>
<evidence type="ECO:0000313" key="1">
    <source>
        <dbReference type="EMBL" id="PSK99909.1"/>
    </source>
</evidence>
<organism evidence="1 2">
    <name type="scientific">Murinocardiopsis flavida</name>
    <dbReference type="NCBI Taxonomy" id="645275"/>
    <lineage>
        <taxon>Bacteria</taxon>
        <taxon>Bacillati</taxon>
        <taxon>Actinomycetota</taxon>
        <taxon>Actinomycetes</taxon>
        <taxon>Streptosporangiales</taxon>
        <taxon>Nocardiopsidaceae</taxon>
        <taxon>Murinocardiopsis</taxon>
    </lineage>
</organism>
<dbReference type="Proteomes" id="UP000240542">
    <property type="component" value="Unassembled WGS sequence"/>
</dbReference>
<accession>A0A2P8DRS4</accession>
<name>A0A2P8DRS4_9ACTN</name>
<dbReference type="EMBL" id="PYGA01000002">
    <property type="protein sequence ID" value="PSK99909.1"/>
    <property type="molecule type" value="Genomic_DNA"/>
</dbReference>
<comment type="caution">
    <text evidence="1">The sequence shown here is derived from an EMBL/GenBank/DDBJ whole genome shotgun (WGS) entry which is preliminary data.</text>
</comment>
<reference evidence="1 2" key="1">
    <citation type="submission" date="2018-03" db="EMBL/GenBank/DDBJ databases">
        <title>Genomic Encyclopedia of Archaeal and Bacterial Type Strains, Phase II (KMG-II): from individual species to whole genera.</title>
        <authorList>
            <person name="Goeker M."/>
        </authorList>
    </citation>
    <scope>NUCLEOTIDE SEQUENCE [LARGE SCALE GENOMIC DNA]</scope>
    <source>
        <strain evidence="1 2">DSM 45312</strain>
    </source>
</reference>
<sequence>MRLQELDMLATSTFEIVDIEEPEKVIASCTASGPSCLGNCPQDDPGAF</sequence>
<protein>
    <submittedName>
        <fullName evidence="1">Uncharacterized protein</fullName>
    </submittedName>
</protein>
<keyword evidence="2" id="KW-1185">Reference proteome</keyword>
<dbReference type="AlphaFoldDB" id="A0A2P8DRS4"/>
<proteinExistence type="predicted"/>
<dbReference type="RefSeq" id="WP_170134134.1">
    <property type="nucleotide sequence ID" value="NZ_PYGA01000002.1"/>
</dbReference>
<gene>
    <name evidence="1" type="ORF">CLV63_10236</name>
</gene>